<keyword evidence="2" id="KW-1185">Reference proteome</keyword>
<gene>
    <name evidence="1" type="ORF">B7P43_G03367</name>
</gene>
<evidence type="ECO:0000313" key="2">
    <source>
        <dbReference type="Proteomes" id="UP000235965"/>
    </source>
</evidence>
<proteinExistence type="predicted"/>
<dbReference type="AlphaFoldDB" id="A0A2J7QDN7"/>
<accession>A0A2J7QDN7</accession>
<organism evidence="1 2">
    <name type="scientific">Cryptotermes secundus</name>
    <dbReference type="NCBI Taxonomy" id="105785"/>
    <lineage>
        <taxon>Eukaryota</taxon>
        <taxon>Metazoa</taxon>
        <taxon>Ecdysozoa</taxon>
        <taxon>Arthropoda</taxon>
        <taxon>Hexapoda</taxon>
        <taxon>Insecta</taxon>
        <taxon>Pterygota</taxon>
        <taxon>Neoptera</taxon>
        <taxon>Polyneoptera</taxon>
        <taxon>Dictyoptera</taxon>
        <taxon>Blattodea</taxon>
        <taxon>Blattoidea</taxon>
        <taxon>Termitoidae</taxon>
        <taxon>Kalotermitidae</taxon>
        <taxon>Cryptotermitinae</taxon>
        <taxon>Cryptotermes</taxon>
    </lineage>
</organism>
<name>A0A2J7QDN7_9NEOP</name>
<protein>
    <submittedName>
        <fullName evidence="1">Uncharacterized protein</fullName>
    </submittedName>
</protein>
<dbReference type="InParanoid" id="A0A2J7QDN7"/>
<sequence>MGFTLKLPYILWYQLEKRLYAYQNVSGHGGKGETLACREKGTASPVLCQLLY</sequence>
<dbReference type="Proteomes" id="UP000235965">
    <property type="component" value="Unassembled WGS sequence"/>
</dbReference>
<evidence type="ECO:0000313" key="1">
    <source>
        <dbReference type="EMBL" id="PNF26695.1"/>
    </source>
</evidence>
<dbReference type="EMBL" id="NEVH01015817">
    <property type="protein sequence ID" value="PNF26695.1"/>
    <property type="molecule type" value="Genomic_DNA"/>
</dbReference>
<comment type="caution">
    <text evidence="1">The sequence shown here is derived from an EMBL/GenBank/DDBJ whole genome shotgun (WGS) entry which is preliminary data.</text>
</comment>
<reference evidence="1 2" key="1">
    <citation type="submission" date="2017-12" db="EMBL/GenBank/DDBJ databases">
        <title>Hemimetabolous genomes reveal molecular basis of termite eusociality.</title>
        <authorList>
            <person name="Harrison M.C."/>
            <person name="Jongepier E."/>
            <person name="Robertson H.M."/>
            <person name="Arning N."/>
            <person name="Bitard-Feildel T."/>
            <person name="Chao H."/>
            <person name="Childers C.P."/>
            <person name="Dinh H."/>
            <person name="Doddapaneni H."/>
            <person name="Dugan S."/>
            <person name="Gowin J."/>
            <person name="Greiner C."/>
            <person name="Han Y."/>
            <person name="Hu H."/>
            <person name="Hughes D.S.T."/>
            <person name="Huylmans A.-K."/>
            <person name="Kemena C."/>
            <person name="Kremer L.P.M."/>
            <person name="Lee S.L."/>
            <person name="Lopez-Ezquerra A."/>
            <person name="Mallet L."/>
            <person name="Monroy-Kuhn J.M."/>
            <person name="Moser A."/>
            <person name="Murali S.C."/>
            <person name="Muzny D.M."/>
            <person name="Otani S."/>
            <person name="Piulachs M.-D."/>
            <person name="Poelchau M."/>
            <person name="Qu J."/>
            <person name="Schaub F."/>
            <person name="Wada-Katsumata A."/>
            <person name="Worley K.C."/>
            <person name="Xie Q."/>
            <person name="Ylla G."/>
            <person name="Poulsen M."/>
            <person name="Gibbs R.A."/>
            <person name="Schal C."/>
            <person name="Richards S."/>
            <person name="Belles X."/>
            <person name="Korb J."/>
            <person name="Bornberg-Bauer E."/>
        </authorList>
    </citation>
    <scope>NUCLEOTIDE SEQUENCE [LARGE SCALE GENOMIC DNA]</scope>
    <source>
        <tissue evidence="1">Whole body</tissue>
    </source>
</reference>